<dbReference type="EMBL" id="JAWRVG010000032">
    <property type="protein sequence ID" value="KAK4068359.1"/>
    <property type="molecule type" value="Genomic_DNA"/>
</dbReference>
<keyword evidence="1" id="KW-0175">Coiled coil</keyword>
<accession>A0AAE1J5S9</accession>
<evidence type="ECO:0000313" key="4">
    <source>
        <dbReference type="EMBL" id="KAK4068359.1"/>
    </source>
</evidence>
<dbReference type="InterPro" id="IPR052146">
    <property type="entry name" value="HOT1"/>
</dbReference>
<dbReference type="RefSeq" id="XP_062753616.1">
    <property type="nucleotide sequence ID" value="XM_062902019.1"/>
</dbReference>
<dbReference type="InterPro" id="IPR022210">
    <property type="entry name" value="TF_GCR1-like"/>
</dbReference>
<feature type="domain" description="Transcription activator GCR1-like" evidence="3">
    <location>
        <begin position="463"/>
        <end position="545"/>
    </location>
</feature>
<feature type="coiled-coil region" evidence="1">
    <location>
        <begin position="164"/>
        <end position="191"/>
    </location>
</feature>
<dbReference type="GeneID" id="87921922"/>
<feature type="compositionally biased region" description="Polar residues" evidence="2">
    <location>
        <begin position="36"/>
        <end position="47"/>
    </location>
</feature>
<feature type="compositionally biased region" description="Low complexity" evidence="2">
    <location>
        <begin position="388"/>
        <end position="402"/>
    </location>
</feature>
<evidence type="ECO:0000256" key="2">
    <source>
        <dbReference type="SAM" id="MobiDB-lite"/>
    </source>
</evidence>
<feature type="compositionally biased region" description="Acidic residues" evidence="2">
    <location>
        <begin position="241"/>
        <end position="258"/>
    </location>
</feature>
<proteinExistence type="predicted"/>
<feature type="region of interest" description="Disordered" evidence="2">
    <location>
        <begin position="241"/>
        <end position="357"/>
    </location>
</feature>
<dbReference type="Proteomes" id="UP001273209">
    <property type="component" value="Unassembled WGS sequence"/>
</dbReference>
<evidence type="ECO:0000256" key="1">
    <source>
        <dbReference type="SAM" id="Coils"/>
    </source>
</evidence>
<feature type="compositionally biased region" description="Low complexity" evidence="2">
    <location>
        <begin position="416"/>
        <end position="449"/>
    </location>
</feature>
<comment type="caution">
    <text evidence="4">The sequence shown here is derived from an EMBL/GenBank/DDBJ whole genome shotgun (WGS) entry which is preliminary data.</text>
</comment>
<dbReference type="PANTHER" id="PTHR37784:SF2">
    <property type="entry name" value="HIGH-OSMOLARITY-INDUCED TRANSCRIPTION PROTEIN 1"/>
    <property type="match status" value="1"/>
</dbReference>
<dbReference type="GO" id="GO:0060963">
    <property type="term" value="P:positive regulation of ribosomal protein gene transcription by RNA polymerase II"/>
    <property type="evidence" value="ECO:0007669"/>
    <property type="project" value="TreeGrafter"/>
</dbReference>
<feature type="compositionally biased region" description="Basic and acidic residues" evidence="2">
    <location>
        <begin position="314"/>
        <end position="336"/>
    </location>
</feature>
<feature type="region of interest" description="Disordered" evidence="2">
    <location>
        <begin position="376"/>
        <end position="465"/>
    </location>
</feature>
<organism evidence="4 5">
    <name type="scientific">Trichoderma aggressivum f. europaeum</name>
    <dbReference type="NCBI Taxonomy" id="173218"/>
    <lineage>
        <taxon>Eukaryota</taxon>
        <taxon>Fungi</taxon>
        <taxon>Dikarya</taxon>
        <taxon>Ascomycota</taxon>
        <taxon>Pezizomycotina</taxon>
        <taxon>Sordariomycetes</taxon>
        <taxon>Hypocreomycetidae</taxon>
        <taxon>Hypocreales</taxon>
        <taxon>Hypocreaceae</taxon>
        <taxon>Trichoderma</taxon>
    </lineage>
</organism>
<sequence>MIGNRDARLFDTTTMVHATASNEMEQQETAVTANWTLSRPNDYSDSPKSPLALRTRKTRSTAPSARRSVPSVSAPKVLPGDPPGSETYLRGVGLRPGRANRRISPKKSIVPIVRNKKDNDAKCVDESEAVAVDVLDYLPMEVAKMVINMQQYYAAGVEELMGKLGGVSEEVRLARKENEELVEKLVGLSEDVVLEREENEEMRRRLDMHFVMLRQANKFMQSVRDGSLGGVGGADVPVLVEEEEEEEEEEPTLVEEEDVAMRGVVDMEVPPVPSVDREPVRSTGRKAPKRRVSGNHGLRRRGKRQTRMKKKKASMAEKGVRFEDGPDVHQAEETPREQGASQERDEDEDDDHLKILAGAPRLQAMLRRSAWTAINHRPNATDPNAEYRPCSPSSASERSSSPPRSPSPTPLPRRPQTPTTTPSTPTTTPTKPSPSSSSPRPRYSTPRHTTLPRYASGPPSRPFRFHRMGRTVLDVWTEYKHGKKGNPAIEALERQYATGWRTGTLREIKYASNYVGVRQKVVSKVEEICARDGIAPEEACRRLDERVDGRMQMLISAVRKGEDPFEVIPKR</sequence>
<reference evidence="4" key="1">
    <citation type="submission" date="2023-11" db="EMBL/GenBank/DDBJ databases">
        <title>The genome sequences of three competitors of mushroom-forming fungi.</title>
        <authorList>
            <person name="Beijen E."/>
            <person name="Ohm R.A."/>
        </authorList>
    </citation>
    <scope>NUCLEOTIDE SEQUENCE</scope>
    <source>
        <strain evidence="4">CBS 100526</strain>
    </source>
</reference>
<dbReference type="PANTHER" id="PTHR37784">
    <property type="entry name" value="PROTEIN MSN1"/>
    <property type="match status" value="1"/>
</dbReference>
<keyword evidence="5" id="KW-1185">Reference proteome</keyword>
<dbReference type="Pfam" id="PF12550">
    <property type="entry name" value="GCR1_C"/>
    <property type="match status" value="1"/>
</dbReference>
<evidence type="ECO:0000259" key="3">
    <source>
        <dbReference type="Pfam" id="PF12550"/>
    </source>
</evidence>
<dbReference type="GO" id="GO:0000981">
    <property type="term" value="F:DNA-binding transcription factor activity, RNA polymerase II-specific"/>
    <property type="evidence" value="ECO:0007669"/>
    <property type="project" value="TreeGrafter"/>
</dbReference>
<gene>
    <name evidence="4" type="ORF">Triagg1_7298</name>
</gene>
<feature type="region of interest" description="Disordered" evidence="2">
    <location>
        <begin position="36"/>
        <end position="86"/>
    </location>
</feature>
<dbReference type="GO" id="GO:0000978">
    <property type="term" value="F:RNA polymerase II cis-regulatory region sequence-specific DNA binding"/>
    <property type="evidence" value="ECO:0007669"/>
    <property type="project" value="TreeGrafter"/>
</dbReference>
<dbReference type="AlphaFoldDB" id="A0AAE1J5S9"/>
<evidence type="ECO:0000313" key="5">
    <source>
        <dbReference type="Proteomes" id="UP001273209"/>
    </source>
</evidence>
<feature type="compositionally biased region" description="Basic residues" evidence="2">
    <location>
        <begin position="283"/>
        <end position="313"/>
    </location>
</feature>
<feature type="compositionally biased region" description="Pro residues" evidence="2">
    <location>
        <begin position="403"/>
        <end position="415"/>
    </location>
</feature>
<protein>
    <recommendedName>
        <fullName evidence="3">Transcription activator GCR1-like domain-containing protein</fullName>
    </recommendedName>
</protein>
<name>A0AAE1J5S9_9HYPO</name>